<evidence type="ECO:0000313" key="6">
    <source>
        <dbReference type="Proteomes" id="UP000236161"/>
    </source>
</evidence>
<dbReference type="Pfam" id="PF14309">
    <property type="entry name" value="DUF4378"/>
    <property type="match status" value="1"/>
</dbReference>
<feature type="compositionally biased region" description="Polar residues" evidence="1">
    <location>
        <begin position="705"/>
        <end position="716"/>
    </location>
</feature>
<feature type="domain" description="DUF3741" evidence="4">
    <location>
        <begin position="94"/>
        <end position="112"/>
    </location>
</feature>
<organism evidence="5 6">
    <name type="scientific">Apostasia shenzhenica</name>
    <dbReference type="NCBI Taxonomy" id="1088818"/>
    <lineage>
        <taxon>Eukaryota</taxon>
        <taxon>Viridiplantae</taxon>
        <taxon>Streptophyta</taxon>
        <taxon>Embryophyta</taxon>
        <taxon>Tracheophyta</taxon>
        <taxon>Spermatophyta</taxon>
        <taxon>Magnoliopsida</taxon>
        <taxon>Liliopsida</taxon>
        <taxon>Asparagales</taxon>
        <taxon>Orchidaceae</taxon>
        <taxon>Apostasioideae</taxon>
        <taxon>Apostasia</taxon>
    </lineage>
</organism>
<dbReference type="PANTHER" id="PTHR46634">
    <property type="entry name" value="M REDUCTASE II SUBUNIT GAMMA, PUTATIVE (DUF3741)-RELATED"/>
    <property type="match status" value="1"/>
</dbReference>
<evidence type="ECO:0000259" key="4">
    <source>
        <dbReference type="Pfam" id="PF14383"/>
    </source>
</evidence>
<dbReference type="PANTHER" id="PTHR46634:SF3">
    <property type="entry name" value="M REDUCTASE II SUBUNIT GAMMA, PUTATIVE (DUF3741)-RELATED"/>
    <property type="match status" value="1"/>
</dbReference>
<evidence type="ECO:0000313" key="5">
    <source>
        <dbReference type="EMBL" id="PKA51030.1"/>
    </source>
</evidence>
<evidence type="ECO:0008006" key="7">
    <source>
        <dbReference type="Google" id="ProtNLM"/>
    </source>
</evidence>
<dbReference type="STRING" id="1088818.A0A2I0A657"/>
<dbReference type="InterPro" id="IPR032795">
    <property type="entry name" value="DUF3741-assoc"/>
</dbReference>
<dbReference type="InterPro" id="IPR025486">
    <property type="entry name" value="DUF4378"/>
</dbReference>
<evidence type="ECO:0000256" key="1">
    <source>
        <dbReference type="SAM" id="MobiDB-lite"/>
    </source>
</evidence>
<feature type="region of interest" description="Disordered" evidence="1">
    <location>
        <begin position="506"/>
        <end position="525"/>
    </location>
</feature>
<evidence type="ECO:0000259" key="2">
    <source>
        <dbReference type="Pfam" id="PF12552"/>
    </source>
</evidence>
<feature type="compositionally biased region" description="Basic and acidic residues" evidence="1">
    <location>
        <begin position="659"/>
        <end position="686"/>
    </location>
</feature>
<keyword evidence="6" id="KW-1185">Reference proteome</keyword>
<name>A0A2I0A657_9ASPA</name>
<dbReference type="Proteomes" id="UP000236161">
    <property type="component" value="Unassembled WGS sequence"/>
</dbReference>
<dbReference type="Pfam" id="PF14383">
    <property type="entry name" value="VARLMGL"/>
    <property type="match status" value="1"/>
</dbReference>
<dbReference type="EMBL" id="KZ452015">
    <property type="protein sequence ID" value="PKA51030.1"/>
    <property type="molecule type" value="Genomic_DNA"/>
</dbReference>
<reference evidence="5 6" key="1">
    <citation type="journal article" date="2017" name="Nature">
        <title>The Apostasia genome and the evolution of orchids.</title>
        <authorList>
            <person name="Zhang G.Q."/>
            <person name="Liu K.W."/>
            <person name="Li Z."/>
            <person name="Lohaus R."/>
            <person name="Hsiao Y.Y."/>
            <person name="Niu S.C."/>
            <person name="Wang J.Y."/>
            <person name="Lin Y.C."/>
            <person name="Xu Q."/>
            <person name="Chen L.J."/>
            <person name="Yoshida K."/>
            <person name="Fujiwara S."/>
            <person name="Wang Z.W."/>
            <person name="Zhang Y.Q."/>
            <person name="Mitsuda N."/>
            <person name="Wang M."/>
            <person name="Liu G.H."/>
            <person name="Pecoraro L."/>
            <person name="Huang H.X."/>
            <person name="Xiao X.J."/>
            <person name="Lin M."/>
            <person name="Wu X.Y."/>
            <person name="Wu W.L."/>
            <person name="Chen Y.Y."/>
            <person name="Chang S.B."/>
            <person name="Sakamoto S."/>
            <person name="Ohme-Takagi M."/>
            <person name="Yagi M."/>
            <person name="Zeng S.J."/>
            <person name="Shen C.Y."/>
            <person name="Yeh C.M."/>
            <person name="Luo Y.B."/>
            <person name="Tsai W.C."/>
            <person name="Van de Peer Y."/>
            <person name="Liu Z.J."/>
        </authorList>
    </citation>
    <scope>NUCLEOTIDE SEQUENCE [LARGE SCALE GENOMIC DNA]</scope>
    <source>
        <strain evidence="6">cv. Shenzhen</strain>
        <tissue evidence="5">Stem</tissue>
    </source>
</reference>
<sequence>MSGLQRRRKDDVQKPFPGYMGRSTSIVGTKLPSEKAYRDGSAVRRTEVDPVDIHQEDKLAVSESRKSSPGMKVDKSPMKMLIAQELSKEMDVRRKPPSLVARLMGLDDSLPSDPSFVSTKRSLQDSVLEQSSSGGTFQAANFNRLNLRDINLCHSEKNGYCDIYEVRQRPSGPNCFKDQALPKCQHNENQIDKRMALVRQKFTEAKRLAADENLLESKEFHEALEVLSSNQDLFLKFLEEPNSLFSKRYRQLQSILPPLQTRRITVLKPTKTIQTKDTNQMEQQVEGGWEMQRPLANCNYSQRVNEKLSHPTRIVVLKPCARKIHDMKNPTGGMPSPEPPVCGDKVAKETYGSLSRHRRDESLLSSIFSNGYVGDDSSFTRSEDYVEEGDSTFSDSEIAPGTLRNSWDYINNRSGSPYLHSPLCRASYSPESAVIREAKKRLSERWSLVASNVPCMEQLREWRSSSTLGEMLAIPELKREDKNDKHVCVSGSRLYSREDCAKIGKTRDENEREISSGNLSRSKSMPTFSASYENITLNVVDPDSKSDKPVDSMVMTKCKGGKSSFKGRVSSLFFLKNKKAGREKSVSSPLESSKNGDIPCTSVDTADKKFGDLSQVVQVGVPEEIPAGNSEASPGRISAQVSRKEYPDVFDISPKATLLKKEPTPAGEKLDMPRISEKENQSEDHPSPTSILDAPFKDDKAVNADNPQALSRSSPIESISRTLSWGNCSLEGSLPNPLKLSRAFSKGVEDDAEDLLFVQNLLSASRLCRKKLNNIFKYWHSPESPLDPHLLDKFLDHKDEGAKIRERRSNQKLVFDCVNDVLLEMDPAGNQEENSLASVVWDLVRKKMSSYCCKPAAHAMTDNGSQIVDELIRKEVTGSEWLVLMRSEADRISEEFSDSIFDDLVREVSARSAVD</sequence>
<feature type="compositionally biased region" description="Basic and acidic residues" evidence="1">
    <location>
        <begin position="32"/>
        <end position="73"/>
    </location>
</feature>
<feature type="region of interest" description="Disordered" evidence="1">
    <location>
        <begin position="1"/>
        <end position="73"/>
    </location>
</feature>
<proteinExistence type="predicted"/>
<protein>
    <recommendedName>
        <fullName evidence="7">DUF3741 domain-containing protein</fullName>
    </recommendedName>
</protein>
<feature type="compositionally biased region" description="Polar residues" evidence="1">
    <location>
        <begin position="515"/>
        <end position="525"/>
    </location>
</feature>
<evidence type="ECO:0000259" key="3">
    <source>
        <dbReference type="Pfam" id="PF14309"/>
    </source>
</evidence>
<feature type="domain" description="DUF4378" evidence="3">
    <location>
        <begin position="755"/>
        <end position="907"/>
    </location>
</feature>
<dbReference type="OrthoDB" id="1932693at2759"/>
<dbReference type="Pfam" id="PF12552">
    <property type="entry name" value="DUF3741"/>
    <property type="match status" value="1"/>
</dbReference>
<dbReference type="AlphaFoldDB" id="A0A2I0A657"/>
<gene>
    <name evidence="5" type="ORF">AXF42_Ash007687</name>
</gene>
<feature type="region of interest" description="Disordered" evidence="1">
    <location>
        <begin position="658"/>
        <end position="716"/>
    </location>
</feature>
<accession>A0A2I0A657</accession>
<feature type="domain" description="DUF3741" evidence="2">
    <location>
        <begin position="199"/>
        <end position="243"/>
    </location>
</feature>
<dbReference type="InterPro" id="IPR022212">
    <property type="entry name" value="DUF3741"/>
</dbReference>